<name>A0AAV8PEB1_ENSVE</name>
<evidence type="ECO:0000313" key="3">
    <source>
        <dbReference type="EMBL" id="KAJ8483985.1"/>
    </source>
</evidence>
<protein>
    <recommendedName>
        <fullName evidence="2">PH domain-containing protein</fullName>
    </recommendedName>
</protein>
<dbReference type="PANTHER" id="PTHR34837:SF2">
    <property type="entry name" value="OS05G0595500 PROTEIN"/>
    <property type="match status" value="1"/>
</dbReference>
<keyword evidence="1" id="KW-0175">Coiled coil</keyword>
<dbReference type="AlphaFoldDB" id="A0AAV8PEB1"/>
<evidence type="ECO:0000259" key="2">
    <source>
        <dbReference type="PROSITE" id="PS50003"/>
    </source>
</evidence>
<comment type="caution">
    <text evidence="3">The sequence shown here is derived from an EMBL/GenBank/DDBJ whole genome shotgun (WGS) entry which is preliminary data.</text>
</comment>
<sequence>MDGWMDGWWEPPLGLQPTQSLTTKTIYGSTARNFWEYHSGRARLPGKSPQWWAQLQAGGATVYLQRGEDSREDDGDTKTPNPREVTGKRYILQSFTLNFYVMIVTEARFCKASEHSPQTTNSRADYKLRSLSHSWAVRRVMGAASLLNLFSLSRLPWGSRDDNEKIELTRAEVESLRSEIADAEERETYLKAQLEHLDGILRSAWLCGYLYVRTRWTQLPGEPPIIDDDDIDDWLPRFVVLHGSCIYYYLKSTDLSPQDSTLLSDVVEVGPLPSFKHGDEEIRHAFYLLTCQGLRFECSSISEVQVESWLTTLQSDCKLKTGSTVQDSSKS</sequence>
<gene>
    <name evidence="3" type="ORF">OPV22_016470</name>
</gene>
<reference evidence="3 4" key="1">
    <citation type="submission" date="2022-12" db="EMBL/GenBank/DDBJ databases">
        <title>Chromosome-scale assembly of the Ensete ventricosum genome.</title>
        <authorList>
            <person name="Dussert Y."/>
            <person name="Stocks J."/>
            <person name="Wendawek A."/>
            <person name="Woldeyes F."/>
            <person name="Nichols R.A."/>
            <person name="Borrell J.S."/>
        </authorList>
    </citation>
    <scope>NUCLEOTIDE SEQUENCE [LARGE SCALE GENOMIC DNA]</scope>
    <source>
        <strain evidence="4">cv. Maze</strain>
        <tissue evidence="3">Seeds</tissue>
    </source>
</reference>
<dbReference type="Gene3D" id="2.30.29.30">
    <property type="entry name" value="Pleckstrin-homology domain (PH domain)/Phosphotyrosine-binding domain (PTB)"/>
    <property type="match status" value="1"/>
</dbReference>
<keyword evidence="4" id="KW-1185">Reference proteome</keyword>
<evidence type="ECO:0000256" key="1">
    <source>
        <dbReference type="SAM" id="Coils"/>
    </source>
</evidence>
<dbReference type="InterPro" id="IPR001849">
    <property type="entry name" value="PH_domain"/>
</dbReference>
<dbReference type="PROSITE" id="PS50003">
    <property type="entry name" value="PH_DOMAIN"/>
    <property type="match status" value="1"/>
</dbReference>
<evidence type="ECO:0000313" key="4">
    <source>
        <dbReference type="Proteomes" id="UP001222027"/>
    </source>
</evidence>
<dbReference type="EMBL" id="JAQQAF010000005">
    <property type="protein sequence ID" value="KAJ8483985.1"/>
    <property type="molecule type" value="Genomic_DNA"/>
</dbReference>
<feature type="coiled-coil region" evidence="1">
    <location>
        <begin position="166"/>
        <end position="193"/>
    </location>
</feature>
<dbReference type="InterPro" id="IPR011993">
    <property type="entry name" value="PH-like_dom_sf"/>
</dbReference>
<dbReference type="SMART" id="SM00233">
    <property type="entry name" value="PH"/>
    <property type="match status" value="1"/>
</dbReference>
<dbReference type="CDD" id="cd00821">
    <property type="entry name" value="PH"/>
    <property type="match status" value="1"/>
</dbReference>
<dbReference type="Pfam" id="PF00169">
    <property type="entry name" value="PH"/>
    <property type="match status" value="1"/>
</dbReference>
<organism evidence="3 4">
    <name type="scientific">Ensete ventricosum</name>
    <name type="common">Abyssinian banana</name>
    <name type="synonym">Musa ensete</name>
    <dbReference type="NCBI Taxonomy" id="4639"/>
    <lineage>
        <taxon>Eukaryota</taxon>
        <taxon>Viridiplantae</taxon>
        <taxon>Streptophyta</taxon>
        <taxon>Embryophyta</taxon>
        <taxon>Tracheophyta</taxon>
        <taxon>Spermatophyta</taxon>
        <taxon>Magnoliopsida</taxon>
        <taxon>Liliopsida</taxon>
        <taxon>Zingiberales</taxon>
        <taxon>Musaceae</taxon>
        <taxon>Ensete</taxon>
    </lineage>
</organism>
<dbReference type="Proteomes" id="UP001222027">
    <property type="component" value="Unassembled WGS sequence"/>
</dbReference>
<proteinExistence type="predicted"/>
<accession>A0AAV8PEB1</accession>
<feature type="domain" description="PH" evidence="2">
    <location>
        <begin position="203"/>
        <end position="318"/>
    </location>
</feature>
<dbReference type="PANTHER" id="PTHR34837">
    <property type="entry name" value="OS05G0595500 PROTEIN"/>
    <property type="match status" value="1"/>
</dbReference>
<dbReference type="SUPFAM" id="SSF50729">
    <property type="entry name" value="PH domain-like"/>
    <property type="match status" value="1"/>
</dbReference>